<dbReference type="SUPFAM" id="SSF47769">
    <property type="entry name" value="SAM/Pointed domain"/>
    <property type="match status" value="1"/>
</dbReference>
<dbReference type="EMBL" id="MN311182">
    <property type="protein sequence ID" value="QEO33287.1"/>
    <property type="molecule type" value="Genomic_DNA"/>
</dbReference>
<dbReference type="InterPro" id="IPR013761">
    <property type="entry name" value="SAM/pointed_sf"/>
</dbReference>
<dbReference type="PANTHER" id="PTHR10627">
    <property type="entry name" value="SCP160"/>
    <property type="match status" value="1"/>
</dbReference>
<evidence type="ECO:0000259" key="3">
    <source>
        <dbReference type="PROSITE" id="PS50105"/>
    </source>
</evidence>
<reference evidence="4" key="1">
    <citation type="submission" date="2019-08" db="EMBL/GenBank/DDBJ databases">
        <authorList>
            <person name="Tsugama D."/>
        </authorList>
    </citation>
    <scope>NUCLEOTIDE SEQUENCE</scope>
    <source>
        <tissue evidence="4">Floral bud</tissue>
    </source>
</reference>
<dbReference type="PANTHER" id="PTHR10627:SF69">
    <property type="entry name" value="PROTEIN BICAUDAL C"/>
    <property type="match status" value="1"/>
</dbReference>
<protein>
    <submittedName>
        <fullName evidence="4">SAM domain-containing protein</fullName>
    </submittedName>
</protein>
<name>A0A5C1ZZJ9_ASPOF</name>
<keyword evidence="1" id="KW-0677">Repeat</keyword>
<evidence type="ECO:0000256" key="1">
    <source>
        <dbReference type="ARBA" id="ARBA00022737"/>
    </source>
</evidence>
<feature type="compositionally biased region" description="Pro residues" evidence="2">
    <location>
        <begin position="1"/>
        <end position="11"/>
    </location>
</feature>
<sequence>MADLRPPPPDPTVNGSTTADPHPPGPTASAAVPATASTSAAAVPTSKRQRRPSVRLGDIGEQPAASDAYLHRRPRHPPPFKLPPGPTTSKNPNLETLAASIRTRNPNPNPKFPKRGRRVRSSWTSSKPEVDEEEDEGFRSEFDDLRRDDSLSPGADPPSETEGGGGGRRDWNEENHNGNIGLDEDGGVRSWLNRLGLGRYGPVFEIHEVDDEVLPLLTLEDLKDMGINAVGSRRKMYCAIQSSRRTSSKKVFPYLFCSCAISFWLKSHVTYNVFFVGEPIYNIKGKWKRKGPF</sequence>
<accession>A0A5C1ZZJ9</accession>
<dbReference type="SMART" id="SM00454">
    <property type="entry name" value="SAM"/>
    <property type="match status" value="1"/>
</dbReference>
<evidence type="ECO:0000256" key="2">
    <source>
        <dbReference type="SAM" id="MobiDB-lite"/>
    </source>
</evidence>
<feature type="region of interest" description="Disordered" evidence="2">
    <location>
        <begin position="1"/>
        <end position="182"/>
    </location>
</feature>
<dbReference type="PROSITE" id="PS50105">
    <property type="entry name" value="SAM_DOMAIN"/>
    <property type="match status" value="1"/>
</dbReference>
<dbReference type="CDD" id="cd09487">
    <property type="entry name" value="SAM_superfamily"/>
    <property type="match status" value="1"/>
</dbReference>
<dbReference type="Gene3D" id="1.10.150.50">
    <property type="entry name" value="Transcription Factor, Ets-1"/>
    <property type="match status" value="1"/>
</dbReference>
<feature type="compositionally biased region" description="Low complexity" evidence="2">
    <location>
        <begin position="27"/>
        <end position="46"/>
    </location>
</feature>
<dbReference type="InterPro" id="IPR001660">
    <property type="entry name" value="SAM"/>
</dbReference>
<dbReference type="AlphaFoldDB" id="A0A5C1ZZJ9"/>
<feature type="compositionally biased region" description="Basic and acidic residues" evidence="2">
    <location>
        <begin position="137"/>
        <end position="150"/>
    </location>
</feature>
<evidence type="ECO:0000313" key="4">
    <source>
        <dbReference type="EMBL" id="QEO33287.1"/>
    </source>
</evidence>
<organism evidence="4">
    <name type="scientific">Asparagus officinalis</name>
    <name type="common">Garden asparagus</name>
    <dbReference type="NCBI Taxonomy" id="4686"/>
    <lineage>
        <taxon>Eukaryota</taxon>
        <taxon>Viridiplantae</taxon>
        <taxon>Streptophyta</taxon>
        <taxon>Embryophyta</taxon>
        <taxon>Tracheophyta</taxon>
        <taxon>Spermatophyta</taxon>
        <taxon>Magnoliopsida</taxon>
        <taxon>Liliopsida</taxon>
        <taxon>Asparagales</taxon>
        <taxon>Asparagaceae</taxon>
        <taxon>Asparagoideae</taxon>
        <taxon>Asparagus</taxon>
    </lineage>
</organism>
<dbReference type="Pfam" id="PF00536">
    <property type="entry name" value="SAM_1"/>
    <property type="match status" value="1"/>
</dbReference>
<feature type="compositionally biased region" description="Basic and acidic residues" evidence="2">
    <location>
        <begin position="167"/>
        <end position="176"/>
    </location>
</feature>
<feature type="domain" description="SAM" evidence="3">
    <location>
        <begin position="188"/>
        <end position="246"/>
    </location>
</feature>
<proteinExistence type="predicted"/>